<dbReference type="InterPro" id="IPR012972">
    <property type="entry name" value="NLE"/>
</dbReference>
<evidence type="ECO:0000256" key="1">
    <source>
        <dbReference type="ARBA" id="ARBA00004123"/>
    </source>
</evidence>
<accession>A0A2J8LJ95</accession>
<dbReference type="Pfam" id="PF08154">
    <property type="entry name" value="NLE"/>
    <property type="match status" value="1"/>
</dbReference>
<keyword evidence="2" id="KW-0853">WD repeat</keyword>
<dbReference type="GO" id="GO:0005634">
    <property type="term" value="C:nucleus"/>
    <property type="evidence" value="ECO:0007669"/>
    <property type="project" value="UniProtKB-SubCell"/>
</dbReference>
<evidence type="ECO:0000256" key="3">
    <source>
        <dbReference type="ARBA" id="ARBA00022737"/>
    </source>
</evidence>
<evidence type="ECO:0000313" key="7">
    <source>
        <dbReference type="Proteomes" id="UP000236370"/>
    </source>
</evidence>
<keyword evidence="4" id="KW-0539">Nucleus</keyword>
<evidence type="ECO:0000259" key="5">
    <source>
        <dbReference type="Pfam" id="PF08154"/>
    </source>
</evidence>
<reference evidence="6 7" key="1">
    <citation type="submission" date="2017-12" db="EMBL/GenBank/DDBJ databases">
        <title>High-resolution comparative analysis of great ape genomes.</title>
        <authorList>
            <person name="Pollen A."/>
            <person name="Hastie A."/>
            <person name="Hormozdiari F."/>
            <person name="Dougherty M."/>
            <person name="Liu R."/>
            <person name="Chaisson M."/>
            <person name="Hoppe E."/>
            <person name="Hill C."/>
            <person name="Pang A."/>
            <person name="Hillier L."/>
            <person name="Baker C."/>
            <person name="Armstrong J."/>
            <person name="Shendure J."/>
            <person name="Paten B."/>
            <person name="Wilson R."/>
            <person name="Chao H."/>
            <person name="Schneider V."/>
            <person name="Ventura M."/>
            <person name="Kronenberg Z."/>
            <person name="Murali S."/>
            <person name="Gordon D."/>
            <person name="Cantsilieris S."/>
            <person name="Munson K."/>
            <person name="Nelson B."/>
            <person name="Raja A."/>
            <person name="Underwood J."/>
            <person name="Diekhans M."/>
            <person name="Fiddes I."/>
            <person name="Haussler D."/>
            <person name="Eichler E."/>
        </authorList>
    </citation>
    <scope>NUCLEOTIDE SEQUENCE [LARGE SCALE GENOMIC DNA]</scope>
    <source>
        <strain evidence="6">Yerkes chimp pedigree #C0471</strain>
    </source>
</reference>
<evidence type="ECO:0000256" key="4">
    <source>
        <dbReference type="ARBA" id="ARBA00023242"/>
    </source>
</evidence>
<comment type="subcellular location">
    <subcellularLocation>
        <location evidence="1">Nucleus</location>
    </subcellularLocation>
</comment>
<protein>
    <submittedName>
        <fullName evidence="6">NLE1 isoform 5</fullName>
    </submittedName>
</protein>
<dbReference type="PANTHER" id="PTHR19848:SF0">
    <property type="entry name" value="NOTCHLESS PROTEIN HOMOLOG 1"/>
    <property type="match status" value="1"/>
</dbReference>
<sequence>MAAAVADEAVARDVQRLLVQFQDEGGQLLGSPFDVPVDITPDRLQLVCNALLAQEDPLPLAFFVHDAEIVSSLGKTLESQAVETEKVLDIIYQPQAIFRVRAVTRCTSSLEGHSEAVISVAFSPTGK</sequence>
<evidence type="ECO:0000256" key="2">
    <source>
        <dbReference type="ARBA" id="ARBA00022574"/>
    </source>
</evidence>
<feature type="domain" description="NLE" evidence="5">
    <location>
        <begin position="18"/>
        <end position="77"/>
    </location>
</feature>
<proteinExistence type="predicted"/>
<dbReference type="EMBL" id="NBAG03000289">
    <property type="protein sequence ID" value="PNI47337.1"/>
    <property type="molecule type" value="Genomic_DNA"/>
</dbReference>
<keyword evidence="3" id="KW-0677">Repeat</keyword>
<dbReference type="Proteomes" id="UP000236370">
    <property type="component" value="Unassembled WGS sequence"/>
</dbReference>
<dbReference type="PANTHER" id="PTHR19848">
    <property type="entry name" value="WD40 REPEAT PROTEIN"/>
    <property type="match status" value="1"/>
</dbReference>
<gene>
    <name evidence="6" type="ORF">CK820_G0028695</name>
</gene>
<dbReference type="AlphaFoldDB" id="A0A2J8LJ95"/>
<evidence type="ECO:0000313" key="6">
    <source>
        <dbReference type="EMBL" id="PNI47337.1"/>
    </source>
</evidence>
<name>A0A2J8LJ95_PANTR</name>
<comment type="caution">
    <text evidence="6">The sequence shown here is derived from an EMBL/GenBank/DDBJ whole genome shotgun (WGS) entry which is preliminary data.</text>
</comment>
<organism evidence="6 7">
    <name type="scientific">Pan troglodytes</name>
    <name type="common">Chimpanzee</name>
    <dbReference type="NCBI Taxonomy" id="9598"/>
    <lineage>
        <taxon>Eukaryota</taxon>
        <taxon>Metazoa</taxon>
        <taxon>Chordata</taxon>
        <taxon>Craniata</taxon>
        <taxon>Vertebrata</taxon>
        <taxon>Euteleostomi</taxon>
        <taxon>Mammalia</taxon>
        <taxon>Eutheria</taxon>
        <taxon>Euarchontoglires</taxon>
        <taxon>Primates</taxon>
        <taxon>Haplorrhini</taxon>
        <taxon>Catarrhini</taxon>
        <taxon>Hominidae</taxon>
        <taxon>Pan</taxon>
    </lineage>
</organism>